<dbReference type="InterPro" id="IPR029063">
    <property type="entry name" value="SAM-dependent_MTases_sf"/>
</dbReference>
<evidence type="ECO:0000256" key="5">
    <source>
        <dbReference type="ARBA" id="ARBA00022691"/>
    </source>
</evidence>
<dbReference type="KEGG" id="mod:AS202_12470"/>
<dbReference type="NCBIfam" id="NF008725">
    <property type="entry name" value="PRK11727.1"/>
    <property type="match status" value="1"/>
</dbReference>
<sequence length="302" mass="34445">MKEAKKTQKKLHPRNKHQDLYDFDKLKQVVPELATFIIKNPSGVDTIDFAKPEAVVLLNKAILMKDYKMTYWEMPKTNLCPPIPGRADYIHYIADLLAEGNNGKVPTGKGVKILDLGIGANVIYPIIGVAEYGWEFVGSEVDVVSVKTASHIVEHNPHLKSHISIRQQPTKRNILKNIIGEKEYFDVVICNPPFFKSRAEVLAKTTQKLRNLGKEVVGKPVQNFSGQNNELWCDGGELAFITNYIYESKHFKRQAVWFTTLVSNKDNLKPLQSLLKRSETKEVRIINMEQGNKISRILAWRY</sequence>
<comment type="similarity">
    <text evidence="6">Belongs to the methyltransferase superfamily. METTL16/RlmF family.</text>
</comment>
<evidence type="ECO:0000256" key="3">
    <source>
        <dbReference type="ARBA" id="ARBA00022603"/>
    </source>
</evidence>
<evidence type="ECO:0000256" key="1">
    <source>
        <dbReference type="ARBA" id="ARBA00022490"/>
    </source>
</evidence>
<evidence type="ECO:0000256" key="4">
    <source>
        <dbReference type="ARBA" id="ARBA00022679"/>
    </source>
</evidence>
<dbReference type="RefSeq" id="WP_006259246.1">
    <property type="nucleotide sequence ID" value="NZ_BCMQ01000023.1"/>
</dbReference>
<dbReference type="EC" id="2.1.1.181" evidence="6"/>
<evidence type="ECO:0000313" key="7">
    <source>
        <dbReference type="EMBL" id="ALU26912.1"/>
    </source>
</evidence>
<dbReference type="EMBL" id="CP013690">
    <property type="protein sequence ID" value="ALU26912.1"/>
    <property type="molecule type" value="Genomic_DNA"/>
</dbReference>
<comment type="function">
    <text evidence="6">Specifically methylates the adenine in position 1618 of 23S rRNA.</text>
</comment>
<dbReference type="GeneID" id="66975523"/>
<dbReference type="GO" id="GO:0052907">
    <property type="term" value="F:23S rRNA (adenine(1618)-N(6))-methyltransferase activity"/>
    <property type="evidence" value="ECO:0007669"/>
    <property type="project" value="UniProtKB-EC"/>
</dbReference>
<reference evidence="7 8" key="1">
    <citation type="journal article" date="2016" name="J. Zhejiang Univ. Sci. B">
        <title>Antibiotic resistance mechanisms of Myroides sp.</title>
        <authorList>
            <person name="Hu S."/>
            <person name="Yuan S."/>
            <person name="Qu H."/>
            <person name="Jiang T."/>
            <person name="Zhou Y."/>
            <person name="Wang M."/>
            <person name="Ming D."/>
        </authorList>
    </citation>
    <scope>NUCLEOTIDE SEQUENCE [LARGE SCALE GENOMIC DNA]</scope>
    <source>
        <strain evidence="7 8">PR63039</strain>
    </source>
</reference>
<dbReference type="eggNOG" id="COG3129">
    <property type="taxonomic scope" value="Bacteria"/>
</dbReference>
<keyword evidence="1 6" id="KW-0963">Cytoplasm</keyword>
<dbReference type="Pfam" id="PF05971">
    <property type="entry name" value="Methyltransf_10"/>
    <property type="match status" value="1"/>
</dbReference>
<dbReference type="GO" id="GO:0070475">
    <property type="term" value="P:rRNA base methylation"/>
    <property type="evidence" value="ECO:0007669"/>
    <property type="project" value="TreeGrafter"/>
</dbReference>
<dbReference type="InterPro" id="IPR010286">
    <property type="entry name" value="METTL16/RlmF"/>
</dbReference>
<comment type="catalytic activity">
    <reaction evidence="6">
        <text>adenosine(1618) in 23S rRNA + S-adenosyl-L-methionine = N(6)-methyladenosine(1618) in 23S rRNA + S-adenosyl-L-homocysteine + H(+)</text>
        <dbReference type="Rhea" id="RHEA:16497"/>
        <dbReference type="Rhea" id="RHEA-COMP:10229"/>
        <dbReference type="Rhea" id="RHEA-COMP:10231"/>
        <dbReference type="ChEBI" id="CHEBI:15378"/>
        <dbReference type="ChEBI" id="CHEBI:57856"/>
        <dbReference type="ChEBI" id="CHEBI:59789"/>
        <dbReference type="ChEBI" id="CHEBI:74411"/>
        <dbReference type="ChEBI" id="CHEBI:74449"/>
        <dbReference type="EC" id="2.1.1.181"/>
    </reaction>
</comment>
<accession>A0A0S7ED53</accession>
<dbReference type="Gene3D" id="3.40.50.150">
    <property type="entry name" value="Vaccinia Virus protein VP39"/>
    <property type="match status" value="1"/>
</dbReference>
<dbReference type="InterPro" id="IPR002052">
    <property type="entry name" value="DNA_methylase_N6_adenine_CS"/>
</dbReference>
<dbReference type="AlphaFoldDB" id="A0A0S7ED53"/>
<dbReference type="PROSITE" id="PS00092">
    <property type="entry name" value="N6_MTASE"/>
    <property type="match status" value="1"/>
</dbReference>
<evidence type="ECO:0000256" key="6">
    <source>
        <dbReference type="HAMAP-Rule" id="MF_01848"/>
    </source>
</evidence>
<gene>
    <name evidence="6" type="primary">rlmF</name>
    <name evidence="7" type="ORF">AS202_12470</name>
</gene>
<protein>
    <recommendedName>
        <fullName evidence="6">Ribosomal RNA large subunit methyltransferase F</fullName>
        <ecNumber evidence="6">2.1.1.181</ecNumber>
    </recommendedName>
    <alternativeName>
        <fullName evidence="6">23S rRNA mA1618 methyltransferase</fullName>
    </alternativeName>
    <alternativeName>
        <fullName evidence="6">rRNA adenine N-6-methyltransferase</fullName>
    </alternativeName>
</protein>
<name>A0A0S7ED53_9FLAO</name>
<keyword evidence="3 6" id="KW-0489">Methyltransferase</keyword>
<dbReference type="InterPro" id="IPR016909">
    <property type="entry name" value="rRNA_lsu_MeTfrase_F"/>
</dbReference>
<dbReference type="SUPFAM" id="SSF53335">
    <property type="entry name" value="S-adenosyl-L-methionine-dependent methyltransferases"/>
    <property type="match status" value="1"/>
</dbReference>
<keyword evidence="5 6" id="KW-0949">S-adenosyl-L-methionine</keyword>
<comment type="subcellular location">
    <subcellularLocation>
        <location evidence="6">Cytoplasm</location>
    </subcellularLocation>
</comment>
<dbReference type="PIRSF" id="PIRSF029038">
    <property type="entry name" value="Mtase_YbiN_prd"/>
    <property type="match status" value="1"/>
</dbReference>
<dbReference type="PANTHER" id="PTHR13393">
    <property type="entry name" value="SAM-DEPENDENT METHYLTRANSFERASE"/>
    <property type="match status" value="1"/>
</dbReference>
<dbReference type="CDD" id="cd02440">
    <property type="entry name" value="AdoMet_MTases"/>
    <property type="match status" value="1"/>
</dbReference>
<evidence type="ECO:0000256" key="2">
    <source>
        <dbReference type="ARBA" id="ARBA00022552"/>
    </source>
</evidence>
<organism evidence="7 8">
    <name type="scientific">Myroides odoratimimus</name>
    <dbReference type="NCBI Taxonomy" id="76832"/>
    <lineage>
        <taxon>Bacteria</taxon>
        <taxon>Pseudomonadati</taxon>
        <taxon>Bacteroidota</taxon>
        <taxon>Flavobacteriia</taxon>
        <taxon>Flavobacteriales</taxon>
        <taxon>Flavobacteriaceae</taxon>
        <taxon>Myroides</taxon>
    </lineage>
</organism>
<dbReference type="GO" id="GO:0003676">
    <property type="term" value="F:nucleic acid binding"/>
    <property type="evidence" value="ECO:0007669"/>
    <property type="project" value="InterPro"/>
</dbReference>
<dbReference type="PANTHER" id="PTHR13393:SF0">
    <property type="entry name" value="RNA N6-ADENOSINE-METHYLTRANSFERASE METTL16"/>
    <property type="match status" value="1"/>
</dbReference>
<keyword evidence="4 6" id="KW-0808">Transferase</keyword>
<dbReference type="Proteomes" id="UP000069030">
    <property type="component" value="Chromosome"/>
</dbReference>
<keyword evidence="2 6" id="KW-0698">rRNA processing</keyword>
<dbReference type="HAMAP" id="MF_01848">
    <property type="entry name" value="23SrRNA_methyltr_F"/>
    <property type="match status" value="1"/>
</dbReference>
<evidence type="ECO:0000313" key="8">
    <source>
        <dbReference type="Proteomes" id="UP000069030"/>
    </source>
</evidence>
<dbReference type="GO" id="GO:0005737">
    <property type="term" value="C:cytoplasm"/>
    <property type="evidence" value="ECO:0007669"/>
    <property type="project" value="UniProtKB-SubCell"/>
</dbReference>
<proteinExistence type="inferred from homology"/>